<evidence type="ECO:0000313" key="2">
    <source>
        <dbReference type="Proteomes" id="UP000003167"/>
    </source>
</evidence>
<sequence>MESMSDNDKSGEHAKCPILISFCPMVIGGFAHFVCNF</sequence>
<organism evidence="1 2">
    <name type="scientific">Segatella maculosa OT 289</name>
    <dbReference type="NCBI Taxonomy" id="999422"/>
    <lineage>
        <taxon>Bacteria</taxon>
        <taxon>Pseudomonadati</taxon>
        <taxon>Bacteroidota</taxon>
        <taxon>Bacteroidia</taxon>
        <taxon>Bacteroidales</taxon>
        <taxon>Prevotellaceae</taxon>
        <taxon>Segatella</taxon>
    </lineage>
</organism>
<evidence type="ECO:0000313" key="1">
    <source>
        <dbReference type="EMBL" id="EHO74121.1"/>
    </source>
</evidence>
<reference evidence="1 2" key="1">
    <citation type="submission" date="2011-12" db="EMBL/GenBank/DDBJ databases">
        <title>The Genome Sequence of Prevotella maculosa OT 289.</title>
        <authorList>
            <consortium name="The Broad Institute Genome Sequencing Platform"/>
            <person name="Earl A."/>
            <person name="Ward D."/>
            <person name="Feldgarden M."/>
            <person name="Gevers D."/>
            <person name="Izard J."/>
            <person name="Blanton J.M."/>
            <person name="Mathney J."/>
            <person name="Tanner A.C."/>
            <person name="Dewhirst F.E."/>
            <person name="Young S.K."/>
            <person name="Zeng Q."/>
            <person name="Gargeya S."/>
            <person name="Fitzgerald M."/>
            <person name="Haas B."/>
            <person name="Abouelleil A."/>
            <person name="Alvarado L."/>
            <person name="Arachchi H.M."/>
            <person name="Berlin A."/>
            <person name="Chapman S.B."/>
            <person name="Gearin G."/>
            <person name="Goldberg J."/>
            <person name="Griggs A."/>
            <person name="Gujja S."/>
            <person name="Hansen M."/>
            <person name="Heiman D."/>
            <person name="Howarth C."/>
            <person name="Larimer J."/>
            <person name="Lui A."/>
            <person name="MacDonald P.J.P."/>
            <person name="McCowen C."/>
            <person name="Montmayeur A."/>
            <person name="Murphy C."/>
            <person name="Neiman D."/>
            <person name="Pearson M."/>
            <person name="Priest M."/>
            <person name="Roberts A."/>
            <person name="Saif S."/>
            <person name="Shea T."/>
            <person name="Sisk P."/>
            <person name="Stolte C."/>
            <person name="Sykes S."/>
            <person name="Wortman J."/>
            <person name="Nusbaum C."/>
            <person name="Birren B."/>
        </authorList>
    </citation>
    <scope>NUCLEOTIDE SEQUENCE [LARGE SCALE GENOMIC DNA]</scope>
    <source>
        <strain evidence="1 2">OT 289</strain>
    </source>
</reference>
<feature type="non-terminal residue" evidence="1">
    <location>
        <position position="37"/>
    </location>
</feature>
<comment type="caution">
    <text evidence="1">The sequence shown here is derived from an EMBL/GenBank/DDBJ whole genome shotgun (WGS) entry which is preliminary data.</text>
</comment>
<gene>
    <name evidence="1" type="ORF">HMPREF9944_00266</name>
</gene>
<protein>
    <submittedName>
        <fullName evidence="1">Uncharacterized protein</fullName>
    </submittedName>
</protein>
<keyword evidence="2" id="KW-1185">Reference proteome</keyword>
<accession>H1HJC2</accession>
<proteinExistence type="predicted"/>
<name>H1HJC2_9BACT</name>
<dbReference type="Proteomes" id="UP000003167">
    <property type="component" value="Unassembled WGS sequence"/>
</dbReference>
<dbReference type="AlphaFoldDB" id="H1HJC2"/>
<dbReference type="EMBL" id="AGEK01000012">
    <property type="protein sequence ID" value="EHO74121.1"/>
    <property type="molecule type" value="Genomic_DNA"/>
</dbReference>
<dbReference type="HOGENOM" id="CLU_3378671_0_0_10"/>